<feature type="domain" description="Lumazine-binding" evidence="4">
    <location>
        <begin position="3"/>
        <end position="97"/>
    </location>
</feature>
<dbReference type="CDD" id="cd00402">
    <property type="entry name" value="Riboflavin_synthase_like"/>
    <property type="match status" value="1"/>
</dbReference>
<evidence type="ECO:0000256" key="3">
    <source>
        <dbReference type="PROSITE-ProRule" id="PRU00524"/>
    </source>
</evidence>
<dbReference type="EMBL" id="CP002401">
    <property type="protein sequence ID" value="AEP35258.1"/>
    <property type="molecule type" value="Genomic_DNA"/>
</dbReference>
<organism evidence="5 6">
    <name type="scientific">Chlamydia trachomatis serovar A (strain A2497)</name>
    <dbReference type="NCBI Taxonomy" id="580047"/>
    <lineage>
        <taxon>Bacteria</taxon>
        <taxon>Pseudomonadati</taxon>
        <taxon>Chlamydiota</taxon>
        <taxon>Chlamydiia</taxon>
        <taxon>Chlamydiales</taxon>
        <taxon>Chlamydiaceae</taxon>
        <taxon>Chlamydia/Chlamydophila group</taxon>
        <taxon>Chlamydia</taxon>
    </lineage>
</organism>
<dbReference type="PANTHER" id="PTHR21098:SF0">
    <property type="entry name" value="RIBOFLAVIN SYNTHASE"/>
    <property type="match status" value="1"/>
</dbReference>
<dbReference type="NCBIfam" id="TIGR00187">
    <property type="entry name" value="ribE"/>
    <property type="match status" value="1"/>
</dbReference>
<gene>
    <name evidence="5" type="ordered locus">CTO_0440</name>
</gene>
<dbReference type="PATRIC" id="fig|580047.4.peg.449"/>
<dbReference type="NCBIfam" id="NF009566">
    <property type="entry name" value="PRK13020.1"/>
    <property type="match status" value="1"/>
</dbReference>
<feature type="repeat" description="Lumazine-binding" evidence="3">
    <location>
        <begin position="3"/>
        <end position="97"/>
    </location>
</feature>
<dbReference type="InterPro" id="IPR001783">
    <property type="entry name" value="Lumazine-bd"/>
</dbReference>
<dbReference type="GO" id="GO:0009231">
    <property type="term" value="P:riboflavin biosynthetic process"/>
    <property type="evidence" value="ECO:0007669"/>
    <property type="project" value="TreeGrafter"/>
</dbReference>
<keyword evidence="1" id="KW-0677">Repeat</keyword>
<dbReference type="InterPro" id="IPR017938">
    <property type="entry name" value="Riboflavin_synthase-like_b-brl"/>
</dbReference>
<dbReference type="Gene3D" id="2.40.30.20">
    <property type="match status" value="2"/>
</dbReference>
<accession>G4NMZ4</accession>
<feature type="domain" description="Lumazine-binding" evidence="4">
    <location>
        <begin position="98"/>
        <end position="190"/>
    </location>
</feature>
<evidence type="ECO:0000313" key="6">
    <source>
        <dbReference type="Proteomes" id="UP000009287"/>
    </source>
</evidence>
<dbReference type="InterPro" id="IPR023366">
    <property type="entry name" value="ATP_synth_asu-like_sf"/>
</dbReference>
<dbReference type="KEGG" id="cra:CTO_0440"/>
<evidence type="ECO:0000256" key="1">
    <source>
        <dbReference type="ARBA" id="ARBA00022737"/>
    </source>
</evidence>
<sequence length="201" mass="22341">MSMFSGIIQEVARVDLIHHLGDSMEIGVFARKLIDVVPGSSFSVDGICLTLVKRQYELLFFDVTEETMAWTTIKDYTVGTMVNLERSVRLGDEIGGHFVSGHVCGIGTIIAIEKSYMFFKAPANLVPYILEKGFIAIDGISLTIARVKGDIFSVSLIPETRARTSLGYKQVGAHVNMEPDMMTKMQVDTIMRFHAEKEISK</sequence>
<proteinExistence type="predicted"/>
<evidence type="ECO:0000313" key="5">
    <source>
        <dbReference type="EMBL" id="AEP35258.1"/>
    </source>
</evidence>
<dbReference type="Pfam" id="PF00677">
    <property type="entry name" value="Lum_binding"/>
    <property type="match status" value="2"/>
</dbReference>
<dbReference type="GO" id="GO:0004746">
    <property type="term" value="F:riboflavin synthase activity"/>
    <property type="evidence" value="ECO:0007669"/>
    <property type="project" value="UniProtKB-UniRule"/>
</dbReference>
<dbReference type="NCBIfam" id="NF006767">
    <property type="entry name" value="PRK09289.1"/>
    <property type="match status" value="1"/>
</dbReference>
<evidence type="ECO:0000259" key="4">
    <source>
        <dbReference type="PROSITE" id="PS51177"/>
    </source>
</evidence>
<dbReference type="PANTHER" id="PTHR21098">
    <property type="entry name" value="RIBOFLAVIN SYNTHASE ALPHA CHAIN"/>
    <property type="match status" value="1"/>
</dbReference>
<dbReference type="EC" id="2.5.1.9" evidence="2"/>
<evidence type="ECO:0000256" key="2">
    <source>
        <dbReference type="NCBIfam" id="TIGR00187"/>
    </source>
</evidence>
<name>G4NMZ4_CHLT4</name>
<dbReference type="SUPFAM" id="SSF63380">
    <property type="entry name" value="Riboflavin synthase domain-like"/>
    <property type="match status" value="2"/>
</dbReference>
<protein>
    <recommendedName>
        <fullName evidence="2">Riboflavin synthase</fullName>
        <ecNumber evidence="2">2.5.1.9</ecNumber>
    </recommendedName>
</protein>
<dbReference type="Proteomes" id="UP000009287">
    <property type="component" value="Chromosome"/>
</dbReference>
<reference evidence="5 6" key="1">
    <citation type="journal article" date="2011" name="J. Exp. Med.">
        <title>A live-attenuated chlamydial vaccine protects against trachoma in nonhuman primates.</title>
        <authorList>
            <person name="Kari L."/>
            <person name="Whitmire W.M."/>
            <person name="Olivares-Zavaleta N."/>
            <person name="Goheen M.M."/>
            <person name="Taylor L.D."/>
            <person name="Carlson J.H."/>
            <person name="Sturdevant G.L."/>
            <person name="Lu C."/>
            <person name="Bakios L.E."/>
            <person name="Randall L.B."/>
            <person name="Parnell M.J."/>
            <person name="Zhong G."/>
            <person name="Caldwell H.D."/>
        </authorList>
    </citation>
    <scope>NUCLEOTIDE SEQUENCE [LARGE SCALE GENOMIC DNA]</scope>
    <source>
        <strain evidence="5 6">A2497</strain>
    </source>
</reference>
<dbReference type="AlphaFoldDB" id="G4NMZ4"/>
<dbReference type="InterPro" id="IPR026017">
    <property type="entry name" value="Lumazine-bd_dom"/>
</dbReference>
<dbReference type="PIRSF" id="PIRSF000498">
    <property type="entry name" value="Riboflavin_syn_A"/>
    <property type="match status" value="1"/>
</dbReference>
<dbReference type="PROSITE" id="PS51177">
    <property type="entry name" value="LUMAZINE_BIND"/>
    <property type="match status" value="2"/>
</dbReference>
<feature type="repeat" description="Lumazine-binding" evidence="3">
    <location>
        <begin position="98"/>
        <end position="190"/>
    </location>
</feature>